<dbReference type="EMBL" id="FOAJ01000001">
    <property type="protein sequence ID" value="SEK25143.1"/>
    <property type="molecule type" value="Genomic_DNA"/>
</dbReference>
<dbReference type="RefSeq" id="WP_090552423.1">
    <property type="nucleotide sequence ID" value="NZ_FNSR01000003.1"/>
</dbReference>
<evidence type="ECO:0000313" key="3">
    <source>
        <dbReference type="Proteomes" id="UP000199120"/>
    </source>
</evidence>
<dbReference type="Pfam" id="PF01370">
    <property type="entry name" value="Epimerase"/>
    <property type="match status" value="1"/>
</dbReference>
<dbReference type="STRING" id="416943.SAMN05445871_5920"/>
<feature type="domain" description="NAD-dependent epimerase/dehydratase" evidence="1">
    <location>
        <begin position="3"/>
        <end position="236"/>
    </location>
</feature>
<dbReference type="Gene3D" id="3.40.50.720">
    <property type="entry name" value="NAD(P)-binding Rossmann-like Domain"/>
    <property type="match status" value="1"/>
</dbReference>
<evidence type="ECO:0000313" key="2">
    <source>
        <dbReference type="EMBL" id="SEK25143.1"/>
    </source>
</evidence>
<keyword evidence="3" id="KW-1185">Reference proteome</keyword>
<dbReference type="Proteomes" id="UP000199120">
    <property type="component" value="Unassembled WGS sequence"/>
</dbReference>
<dbReference type="InterPro" id="IPR001509">
    <property type="entry name" value="Epimerase_deHydtase"/>
</dbReference>
<dbReference type="SUPFAM" id="SSF51735">
    <property type="entry name" value="NAD(P)-binding Rossmann-fold domains"/>
    <property type="match status" value="1"/>
</dbReference>
<dbReference type="InterPro" id="IPR036291">
    <property type="entry name" value="NAD(P)-bd_dom_sf"/>
</dbReference>
<accession>A0A1H7FG49</accession>
<reference evidence="3" key="1">
    <citation type="submission" date="2016-10" db="EMBL/GenBank/DDBJ databases">
        <authorList>
            <person name="Varghese N."/>
            <person name="Submissions S."/>
        </authorList>
    </citation>
    <scope>NUCLEOTIDE SEQUENCE [LARGE SCALE GENOMIC DNA]</scope>
    <source>
        <strain evidence="3">LMG 26416</strain>
    </source>
</reference>
<organism evidence="2 3">
    <name type="scientific">Paraburkholderia caballeronis</name>
    <dbReference type="NCBI Taxonomy" id="416943"/>
    <lineage>
        <taxon>Bacteria</taxon>
        <taxon>Pseudomonadati</taxon>
        <taxon>Pseudomonadota</taxon>
        <taxon>Betaproteobacteria</taxon>
        <taxon>Burkholderiales</taxon>
        <taxon>Burkholderiaceae</taxon>
        <taxon>Paraburkholderia</taxon>
    </lineage>
</organism>
<proteinExistence type="predicted"/>
<protein>
    <submittedName>
        <fullName evidence="2">Nucleoside-diphosphate-sugar epimerase</fullName>
    </submittedName>
</protein>
<evidence type="ECO:0000259" key="1">
    <source>
        <dbReference type="Pfam" id="PF01370"/>
    </source>
</evidence>
<dbReference type="OrthoDB" id="9769113at2"/>
<gene>
    <name evidence="2" type="ORF">SAMN05192542_101324</name>
</gene>
<dbReference type="PANTHER" id="PTHR43245">
    <property type="entry name" value="BIFUNCTIONAL POLYMYXIN RESISTANCE PROTEIN ARNA"/>
    <property type="match status" value="1"/>
</dbReference>
<sequence>MNVLITGGAGFIGLNLAERLLARGDTVTLLDLAPPPSPALEWLRALPGALHVAHADVRDATALVNAMLRHQPDCVIHGAAMTAGPERERTQAAAIADVNLHGTLNVLAAAGRAGVGRVVQLSSGSVYGAGAHTQTELVEDRDVPQPESLYAITKYAAERAALRHRALHGLDVVVARLGVVFGRWEYDTGVRDTLSPPLLLARLARAGQAARLRAGLPDDWLYARDAADALVALADARHLRHALYQVGTGRRWSPRAWCDLLRDAYPEFDYAVVSQAEEANVGGQSPSARPPFSVERLAQDTGFSARFDDVRAFFDWMSWRVQLHALSSEARQMF</sequence>
<dbReference type="InterPro" id="IPR050177">
    <property type="entry name" value="Lipid_A_modif_metabolic_enz"/>
</dbReference>
<name>A0A1H7FG49_9BURK</name>
<dbReference type="AlphaFoldDB" id="A0A1H7FG49"/>